<gene>
    <name evidence="2" type="ORF">CEUSTIGMA_g6347.t1</name>
</gene>
<feature type="region of interest" description="Disordered" evidence="1">
    <location>
        <begin position="113"/>
        <end position="158"/>
    </location>
</feature>
<dbReference type="OrthoDB" id="10664310at2759"/>
<name>A0A250X751_9CHLO</name>
<dbReference type="AlphaFoldDB" id="A0A250X751"/>
<evidence type="ECO:0000313" key="3">
    <source>
        <dbReference type="Proteomes" id="UP000232323"/>
    </source>
</evidence>
<feature type="compositionally biased region" description="Polar residues" evidence="1">
    <location>
        <begin position="346"/>
        <end position="360"/>
    </location>
</feature>
<evidence type="ECO:0000313" key="2">
    <source>
        <dbReference type="EMBL" id="GAX78908.1"/>
    </source>
</evidence>
<dbReference type="Proteomes" id="UP000232323">
    <property type="component" value="Unassembled WGS sequence"/>
</dbReference>
<keyword evidence="3" id="KW-1185">Reference proteome</keyword>
<organism evidence="2 3">
    <name type="scientific">Chlamydomonas eustigma</name>
    <dbReference type="NCBI Taxonomy" id="1157962"/>
    <lineage>
        <taxon>Eukaryota</taxon>
        <taxon>Viridiplantae</taxon>
        <taxon>Chlorophyta</taxon>
        <taxon>core chlorophytes</taxon>
        <taxon>Chlorophyceae</taxon>
        <taxon>CS clade</taxon>
        <taxon>Chlamydomonadales</taxon>
        <taxon>Chlamydomonadaceae</taxon>
        <taxon>Chlamydomonas</taxon>
    </lineage>
</organism>
<evidence type="ECO:0008006" key="4">
    <source>
        <dbReference type="Google" id="ProtNLM"/>
    </source>
</evidence>
<reference evidence="2 3" key="1">
    <citation type="submission" date="2017-08" db="EMBL/GenBank/DDBJ databases">
        <title>Acidophilic green algal genome provides insights into adaptation to an acidic environment.</title>
        <authorList>
            <person name="Hirooka S."/>
            <person name="Hirose Y."/>
            <person name="Kanesaki Y."/>
            <person name="Higuchi S."/>
            <person name="Fujiwara T."/>
            <person name="Onuma R."/>
            <person name="Era A."/>
            <person name="Ohbayashi R."/>
            <person name="Uzuka A."/>
            <person name="Nozaki H."/>
            <person name="Yoshikawa H."/>
            <person name="Miyagishima S.Y."/>
        </authorList>
    </citation>
    <scope>NUCLEOTIDE SEQUENCE [LARGE SCALE GENOMIC DNA]</scope>
    <source>
        <strain evidence="2 3">NIES-2499</strain>
    </source>
</reference>
<comment type="caution">
    <text evidence="2">The sequence shown here is derived from an EMBL/GenBank/DDBJ whole genome shotgun (WGS) entry which is preliminary data.</text>
</comment>
<sequence>MTDSNVVFRVGDSTSLYQVQGGLQSLLSQGSFELCKNSSGEYQAKVGDVSWAVSTAMPCLSTDDFTYTFAVTTSEVEVTFYCVILQKEIGQKDIALIQAALWEATAYSGGSVNAEEAAEKPATTPTWDDGQEATGVESREASNTTPGPQSTSEGKITEGFRKGGMFLGASLRRAAEAASSSYSSAKAKAEASIPPETKAKIVAARAKLDAVGIAAGKAASSAYAEVKAAAGRLTERKDAGGGSNENEVGESVEDQRSMSSARRETLNQMYGEMRKAGENVVAAIMEAATRLRNRNTANNHAPSSRSSSAINVVASLVQPGHHPASDAHVIAATAGLQETNNSVLPVSTDSLPTSTASVAPSTGIEGLKLS</sequence>
<accession>A0A250X751</accession>
<protein>
    <recommendedName>
        <fullName evidence="4">Senescence domain-containing protein</fullName>
    </recommendedName>
</protein>
<dbReference type="EMBL" id="BEGY01000037">
    <property type="protein sequence ID" value="GAX78908.1"/>
    <property type="molecule type" value="Genomic_DNA"/>
</dbReference>
<feature type="region of interest" description="Disordered" evidence="1">
    <location>
        <begin position="346"/>
        <end position="370"/>
    </location>
</feature>
<proteinExistence type="predicted"/>
<feature type="region of interest" description="Disordered" evidence="1">
    <location>
        <begin position="235"/>
        <end position="263"/>
    </location>
</feature>
<feature type="compositionally biased region" description="Basic and acidic residues" evidence="1">
    <location>
        <begin position="253"/>
        <end position="263"/>
    </location>
</feature>
<feature type="compositionally biased region" description="Polar residues" evidence="1">
    <location>
        <begin position="141"/>
        <end position="154"/>
    </location>
</feature>
<evidence type="ECO:0000256" key="1">
    <source>
        <dbReference type="SAM" id="MobiDB-lite"/>
    </source>
</evidence>